<feature type="region of interest" description="Disordered" evidence="1">
    <location>
        <begin position="139"/>
        <end position="190"/>
    </location>
</feature>
<dbReference type="EMBL" id="CH916374">
    <property type="protein sequence ID" value="EDV91245.1"/>
    <property type="molecule type" value="Genomic_DNA"/>
</dbReference>
<evidence type="ECO:0000313" key="4">
    <source>
        <dbReference type="Proteomes" id="UP000001070"/>
    </source>
</evidence>
<dbReference type="AlphaFoldDB" id="B4JUS5"/>
<organism evidence="4">
    <name type="scientific">Drosophila grimshawi</name>
    <name type="common">Hawaiian fruit fly</name>
    <name type="synonym">Idiomyia grimshawi</name>
    <dbReference type="NCBI Taxonomy" id="7222"/>
    <lineage>
        <taxon>Eukaryota</taxon>
        <taxon>Metazoa</taxon>
        <taxon>Ecdysozoa</taxon>
        <taxon>Arthropoda</taxon>
        <taxon>Hexapoda</taxon>
        <taxon>Insecta</taxon>
        <taxon>Pterygota</taxon>
        <taxon>Neoptera</taxon>
        <taxon>Endopterygota</taxon>
        <taxon>Diptera</taxon>
        <taxon>Brachycera</taxon>
        <taxon>Muscomorpha</taxon>
        <taxon>Ephydroidea</taxon>
        <taxon>Drosophilidae</taxon>
        <taxon>Drosophila</taxon>
        <taxon>Hawaiian Drosophila</taxon>
    </lineage>
</organism>
<accession>B4JUS5</accession>
<dbReference type="Proteomes" id="UP000001070">
    <property type="component" value="Unassembled WGS sequence"/>
</dbReference>
<dbReference type="InParanoid" id="B4JUS5"/>
<dbReference type="OrthoDB" id="8040656at2759"/>
<keyword evidence="4" id="KW-1185">Reference proteome</keyword>
<evidence type="ECO:0000259" key="2">
    <source>
        <dbReference type="Pfam" id="PF16012"/>
    </source>
</evidence>
<reference evidence="3 4" key="1">
    <citation type="journal article" date="2007" name="Nature">
        <title>Evolution of genes and genomes on the Drosophila phylogeny.</title>
        <authorList>
            <consortium name="Drosophila 12 Genomes Consortium"/>
            <person name="Clark A.G."/>
            <person name="Eisen M.B."/>
            <person name="Smith D.R."/>
            <person name="Bergman C.M."/>
            <person name="Oliver B."/>
            <person name="Markow T.A."/>
            <person name="Kaufman T.C."/>
            <person name="Kellis M."/>
            <person name="Gelbart W."/>
            <person name="Iyer V.N."/>
            <person name="Pollard D.A."/>
            <person name="Sackton T.B."/>
            <person name="Larracuente A.M."/>
            <person name="Singh N.D."/>
            <person name="Abad J.P."/>
            <person name="Abt D.N."/>
            <person name="Adryan B."/>
            <person name="Aguade M."/>
            <person name="Akashi H."/>
            <person name="Anderson W.W."/>
            <person name="Aquadro C.F."/>
            <person name="Ardell D.H."/>
            <person name="Arguello R."/>
            <person name="Artieri C.G."/>
            <person name="Barbash D.A."/>
            <person name="Barker D."/>
            <person name="Barsanti P."/>
            <person name="Batterham P."/>
            <person name="Batzoglou S."/>
            <person name="Begun D."/>
            <person name="Bhutkar A."/>
            <person name="Blanco E."/>
            <person name="Bosak S.A."/>
            <person name="Bradley R.K."/>
            <person name="Brand A.D."/>
            <person name="Brent M.R."/>
            <person name="Brooks A.N."/>
            <person name="Brown R.H."/>
            <person name="Butlin R.K."/>
            <person name="Caggese C."/>
            <person name="Calvi B.R."/>
            <person name="Bernardo de Carvalho A."/>
            <person name="Caspi A."/>
            <person name="Castrezana S."/>
            <person name="Celniker S.E."/>
            <person name="Chang J.L."/>
            <person name="Chapple C."/>
            <person name="Chatterji S."/>
            <person name="Chinwalla A."/>
            <person name="Civetta A."/>
            <person name="Clifton S.W."/>
            <person name="Comeron J.M."/>
            <person name="Costello J.C."/>
            <person name="Coyne J.A."/>
            <person name="Daub J."/>
            <person name="David R.G."/>
            <person name="Delcher A.L."/>
            <person name="Delehaunty K."/>
            <person name="Do C.B."/>
            <person name="Ebling H."/>
            <person name="Edwards K."/>
            <person name="Eickbush T."/>
            <person name="Evans J.D."/>
            <person name="Filipski A."/>
            <person name="Findeiss S."/>
            <person name="Freyhult E."/>
            <person name="Fulton L."/>
            <person name="Fulton R."/>
            <person name="Garcia A.C."/>
            <person name="Gardiner A."/>
            <person name="Garfield D.A."/>
            <person name="Garvin B.E."/>
            <person name="Gibson G."/>
            <person name="Gilbert D."/>
            <person name="Gnerre S."/>
            <person name="Godfrey J."/>
            <person name="Good R."/>
            <person name="Gotea V."/>
            <person name="Gravely B."/>
            <person name="Greenberg A.J."/>
            <person name="Griffiths-Jones S."/>
            <person name="Gross S."/>
            <person name="Guigo R."/>
            <person name="Gustafson E.A."/>
            <person name="Haerty W."/>
            <person name="Hahn M.W."/>
            <person name="Halligan D.L."/>
            <person name="Halpern A.L."/>
            <person name="Halter G.M."/>
            <person name="Han M.V."/>
            <person name="Heger A."/>
            <person name="Hillier L."/>
            <person name="Hinrichs A.S."/>
            <person name="Holmes I."/>
            <person name="Hoskins R.A."/>
            <person name="Hubisz M.J."/>
            <person name="Hultmark D."/>
            <person name="Huntley M.A."/>
            <person name="Jaffe D.B."/>
            <person name="Jagadeeshan S."/>
            <person name="Jeck W.R."/>
            <person name="Johnson J."/>
            <person name="Jones C.D."/>
            <person name="Jordan W.C."/>
            <person name="Karpen G.H."/>
            <person name="Kataoka E."/>
            <person name="Keightley P.D."/>
            <person name="Kheradpour P."/>
            <person name="Kirkness E.F."/>
            <person name="Koerich L.B."/>
            <person name="Kristiansen K."/>
            <person name="Kudrna D."/>
            <person name="Kulathinal R.J."/>
            <person name="Kumar S."/>
            <person name="Kwok R."/>
            <person name="Lander E."/>
            <person name="Langley C.H."/>
            <person name="Lapoint R."/>
            <person name="Lazzaro B.P."/>
            <person name="Lee S.J."/>
            <person name="Levesque L."/>
            <person name="Li R."/>
            <person name="Lin C.F."/>
            <person name="Lin M.F."/>
            <person name="Lindblad-Toh K."/>
            <person name="Llopart A."/>
            <person name="Long M."/>
            <person name="Low L."/>
            <person name="Lozovsky E."/>
            <person name="Lu J."/>
            <person name="Luo M."/>
            <person name="Machado C.A."/>
            <person name="Makalowski W."/>
            <person name="Marzo M."/>
            <person name="Matsuda M."/>
            <person name="Matzkin L."/>
            <person name="McAllister B."/>
            <person name="McBride C.S."/>
            <person name="McKernan B."/>
            <person name="McKernan K."/>
            <person name="Mendez-Lago M."/>
            <person name="Minx P."/>
            <person name="Mollenhauer M.U."/>
            <person name="Montooth K."/>
            <person name="Mount S.M."/>
            <person name="Mu X."/>
            <person name="Myers E."/>
            <person name="Negre B."/>
            <person name="Newfeld S."/>
            <person name="Nielsen R."/>
            <person name="Noor M.A."/>
            <person name="O'Grady P."/>
            <person name="Pachter L."/>
            <person name="Papaceit M."/>
            <person name="Parisi M.J."/>
            <person name="Parisi M."/>
            <person name="Parts L."/>
            <person name="Pedersen J.S."/>
            <person name="Pesole G."/>
            <person name="Phillippy A.M."/>
            <person name="Ponting C.P."/>
            <person name="Pop M."/>
            <person name="Porcelli D."/>
            <person name="Powell J.R."/>
            <person name="Prohaska S."/>
            <person name="Pruitt K."/>
            <person name="Puig M."/>
            <person name="Quesneville H."/>
            <person name="Ram K.R."/>
            <person name="Rand D."/>
            <person name="Rasmussen M.D."/>
            <person name="Reed L.K."/>
            <person name="Reenan R."/>
            <person name="Reily A."/>
            <person name="Remington K.A."/>
            <person name="Rieger T.T."/>
            <person name="Ritchie M.G."/>
            <person name="Robin C."/>
            <person name="Rogers Y.H."/>
            <person name="Rohde C."/>
            <person name="Rozas J."/>
            <person name="Rubenfield M.J."/>
            <person name="Ruiz A."/>
            <person name="Russo S."/>
            <person name="Salzberg S.L."/>
            <person name="Sanchez-Gracia A."/>
            <person name="Saranga D.J."/>
            <person name="Sato H."/>
            <person name="Schaeffer S.W."/>
            <person name="Schatz M.C."/>
            <person name="Schlenke T."/>
            <person name="Schwartz R."/>
            <person name="Segarra C."/>
            <person name="Singh R.S."/>
            <person name="Sirot L."/>
            <person name="Sirota M."/>
            <person name="Sisneros N.B."/>
            <person name="Smith C.D."/>
            <person name="Smith T.F."/>
            <person name="Spieth J."/>
            <person name="Stage D.E."/>
            <person name="Stark A."/>
            <person name="Stephan W."/>
            <person name="Strausberg R.L."/>
            <person name="Strempel S."/>
            <person name="Sturgill D."/>
            <person name="Sutton G."/>
            <person name="Sutton G.G."/>
            <person name="Tao W."/>
            <person name="Teichmann S."/>
            <person name="Tobari Y.N."/>
            <person name="Tomimura Y."/>
            <person name="Tsolas J.M."/>
            <person name="Valente V.L."/>
            <person name="Venter E."/>
            <person name="Venter J.C."/>
            <person name="Vicario S."/>
            <person name="Vieira F.G."/>
            <person name="Vilella A.J."/>
            <person name="Villasante A."/>
            <person name="Walenz B."/>
            <person name="Wang J."/>
            <person name="Wasserman M."/>
            <person name="Watts T."/>
            <person name="Wilson D."/>
            <person name="Wilson R.K."/>
            <person name="Wing R.A."/>
            <person name="Wolfner M.F."/>
            <person name="Wong A."/>
            <person name="Wong G.K."/>
            <person name="Wu C.I."/>
            <person name="Wu G."/>
            <person name="Yamamoto D."/>
            <person name="Yang H.P."/>
            <person name="Yang S.P."/>
            <person name="Yorke J.A."/>
            <person name="Yoshida K."/>
            <person name="Zdobnov E."/>
            <person name="Zhang P."/>
            <person name="Zhang Y."/>
            <person name="Zimin A.V."/>
            <person name="Baldwin J."/>
            <person name="Abdouelleil A."/>
            <person name="Abdulkadir J."/>
            <person name="Abebe A."/>
            <person name="Abera B."/>
            <person name="Abreu J."/>
            <person name="Acer S.C."/>
            <person name="Aftuck L."/>
            <person name="Alexander A."/>
            <person name="An P."/>
            <person name="Anderson E."/>
            <person name="Anderson S."/>
            <person name="Arachi H."/>
            <person name="Azer M."/>
            <person name="Bachantsang P."/>
            <person name="Barry A."/>
            <person name="Bayul T."/>
            <person name="Berlin A."/>
            <person name="Bessette D."/>
            <person name="Bloom T."/>
            <person name="Blye J."/>
            <person name="Boguslavskiy L."/>
            <person name="Bonnet C."/>
            <person name="Boukhgalter B."/>
            <person name="Bourzgui I."/>
            <person name="Brown A."/>
            <person name="Cahill P."/>
            <person name="Channer S."/>
            <person name="Cheshatsang Y."/>
            <person name="Chuda L."/>
            <person name="Citroen M."/>
            <person name="Collymore A."/>
            <person name="Cooke P."/>
            <person name="Costello M."/>
            <person name="D'Aco K."/>
            <person name="Daza R."/>
            <person name="De Haan G."/>
            <person name="DeGray S."/>
            <person name="DeMaso C."/>
            <person name="Dhargay N."/>
            <person name="Dooley K."/>
            <person name="Dooley E."/>
            <person name="Doricent M."/>
            <person name="Dorje P."/>
            <person name="Dorjee K."/>
            <person name="Dupes A."/>
            <person name="Elong R."/>
            <person name="Falk J."/>
            <person name="Farina A."/>
            <person name="Faro S."/>
            <person name="Ferguson D."/>
            <person name="Fisher S."/>
            <person name="Foley C.D."/>
            <person name="Franke A."/>
            <person name="Friedrich D."/>
            <person name="Gadbois L."/>
            <person name="Gearin G."/>
            <person name="Gearin C.R."/>
            <person name="Giannoukos G."/>
            <person name="Goode T."/>
            <person name="Graham J."/>
            <person name="Grandbois E."/>
            <person name="Grewal S."/>
            <person name="Gyaltsen K."/>
            <person name="Hafez N."/>
            <person name="Hagos B."/>
            <person name="Hall J."/>
            <person name="Henson C."/>
            <person name="Hollinger A."/>
            <person name="Honan T."/>
            <person name="Huard M.D."/>
            <person name="Hughes L."/>
            <person name="Hurhula B."/>
            <person name="Husby M.E."/>
            <person name="Kamat A."/>
            <person name="Kanga B."/>
            <person name="Kashin S."/>
            <person name="Khazanovich D."/>
            <person name="Kisner P."/>
            <person name="Lance K."/>
            <person name="Lara M."/>
            <person name="Lee W."/>
            <person name="Lennon N."/>
            <person name="Letendre F."/>
            <person name="LeVine R."/>
            <person name="Lipovsky A."/>
            <person name="Liu X."/>
            <person name="Liu J."/>
            <person name="Liu S."/>
            <person name="Lokyitsang T."/>
            <person name="Lokyitsang Y."/>
            <person name="Lubonja R."/>
            <person name="Lui A."/>
            <person name="MacDonald P."/>
            <person name="Magnisalis V."/>
            <person name="Maru K."/>
            <person name="Matthews C."/>
            <person name="McCusker W."/>
            <person name="McDonough S."/>
            <person name="Mehta T."/>
            <person name="Meldrim J."/>
            <person name="Meneus L."/>
            <person name="Mihai O."/>
            <person name="Mihalev A."/>
            <person name="Mihova T."/>
            <person name="Mittelman R."/>
            <person name="Mlenga V."/>
            <person name="Montmayeur A."/>
            <person name="Mulrain L."/>
            <person name="Navidi A."/>
            <person name="Naylor J."/>
            <person name="Negash T."/>
            <person name="Nguyen T."/>
            <person name="Nguyen N."/>
            <person name="Nicol R."/>
            <person name="Norbu C."/>
            <person name="Norbu N."/>
            <person name="Novod N."/>
            <person name="O'Neill B."/>
            <person name="Osman S."/>
            <person name="Markiewicz E."/>
            <person name="Oyono O.L."/>
            <person name="Patti C."/>
            <person name="Phunkhang P."/>
            <person name="Pierre F."/>
            <person name="Priest M."/>
            <person name="Raghuraman S."/>
            <person name="Rege F."/>
            <person name="Reyes R."/>
            <person name="Rise C."/>
            <person name="Rogov P."/>
            <person name="Ross K."/>
            <person name="Ryan E."/>
            <person name="Settipalli S."/>
            <person name="Shea T."/>
            <person name="Sherpa N."/>
            <person name="Shi L."/>
            <person name="Shih D."/>
            <person name="Sparrow T."/>
            <person name="Spaulding J."/>
            <person name="Stalker J."/>
            <person name="Stange-Thomann N."/>
            <person name="Stavropoulos S."/>
            <person name="Stone C."/>
            <person name="Strader C."/>
            <person name="Tesfaye S."/>
            <person name="Thomson T."/>
            <person name="Thoulutsang Y."/>
            <person name="Thoulutsang D."/>
            <person name="Topham K."/>
            <person name="Topping I."/>
            <person name="Tsamla T."/>
            <person name="Vassiliev H."/>
            <person name="Vo A."/>
            <person name="Wangchuk T."/>
            <person name="Wangdi T."/>
            <person name="Weiand M."/>
            <person name="Wilkinson J."/>
            <person name="Wilson A."/>
            <person name="Yadav S."/>
            <person name="Young G."/>
            <person name="Yu Q."/>
            <person name="Zembek L."/>
            <person name="Zhong D."/>
            <person name="Zimmer A."/>
            <person name="Zwirko Z."/>
            <person name="Jaffe D.B."/>
            <person name="Alvarez P."/>
            <person name="Brockman W."/>
            <person name="Butler J."/>
            <person name="Chin C."/>
            <person name="Gnerre S."/>
            <person name="Grabherr M."/>
            <person name="Kleber M."/>
            <person name="Mauceli E."/>
            <person name="MacCallum I."/>
        </authorList>
    </citation>
    <scope>NUCLEOTIDE SEQUENCE [LARGE SCALE GENOMIC DNA]</scope>
    <source>
        <strain evidence="4">Tucson 15287-2541.00</strain>
    </source>
</reference>
<proteinExistence type="predicted"/>
<dbReference type="eggNOG" id="ENOG502T8MI">
    <property type="taxonomic scope" value="Eukaryota"/>
</dbReference>
<name>B4JUS5_DROGR</name>
<gene>
    <name evidence="3" type="primary">Dgri\GH17337</name>
    <name evidence="3" type="ORF">Dgri_GH17337</name>
</gene>
<feature type="compositionally biased region" description="Low complexity" evidence="1">
    <location>
        <begin position="143"/>
        <end position="154"/>
    </location>
</feature>
<dbReference type="Pfam" id="PF16012">
    <property type="entry name" value="DUF4780"/>
    <property type="match status" value="1"/>
</dbReference>
<evidence type="ECO:0000256" key="1">
    <source>
        <dbReference type="SAM" id="MobiDB-lite"/>
    </source>
</evidence>
<dbReference type="OMA" id="CFWQLRF"/>
<sequence length="464" mass="52142">MFVKIKLEDEGNAKVPHIFEIKDTATVYNLKTHLESFVGISADEQEIKTLDRTLGNCDKLDKVVNQEIDGNKMNGAAISLYKNKKFHCFLQFYNRIEGGNQTNFFRQPPDAKKFAIDQVPPYFEYIVETSEAWYSTASEMDSSDSTNSSTSSDSIGDALTLKRTSTDKSNSPVKRSRPVAEPNESDCEPTSTAVMLPLKEANQTSNISEHETRVLISESVSEVSVTSPSPEIPSEGQQIEITVVEKAPEGSSTLGDIANHNFTVPLKLDSAAVQSAPAAPYIIMKPEHRKYAVVISNNVDEQNPAYSCQLEHLCGLFESSRICERLNFSEYASISVYGDKMWVLCEDKETYEWITTGVGNLYECSSLIKYYGLLKCSMVLPQVVESKQLSNIFHLLELQNPGLCTHKWCVVERSMLDPESAAKAVTTLCKNEQLILYVDKDSKCYIEQHSCRLKYCFWKLTFDF</sequence>
<feature type="domain" description="DUF4780" evidence="2">
    <location>
        <begin position="285"/>
        <end position="463"/>
    </location>
</feature>
<dbReference type="CDD" id="cd17039">
    <property type="entry name" value="Ubl_ubiquitin_like"/>
    <property type="match status" value="1"/>
</dbReference>
<dbReference type="PhylomeDB" id="B4JUS5"/>
<dbReference type="HOGENOM" id="CLU_738234_0_0_1"/>
<evidence type="ECO:0000313" key="3">
    <source>
        <dbReference type="EMBL" id="EDV91245.1"/>
    </source>
</evidence>
<protein>
    <submittedName>
        <fullName evidence="3">GH17337</fullName>
    </submittedName>
</protein>
<dbReference type="FunCoup" id="B4JUS5">
    <property type="interactions" value="6"/>
</dbReference>
<dbReference type="KEGG" id="dgr:6568179"/>
<dbReference type="InterPro" id="IPR031961">
    <property type="entry name" value="DUF4780"/>
</dbReference>